<sequence length="90" mass="9587">MKASAIAVSVALAAGLSGCASFERSMKNFGSDISGGMNRTVVLYDYEGDELTRWEGKIDLQVSDDGGHIVFDQDGKRTVITGGIVVSEER</sequence>
<dbReference type="PROSITE" id="PS51257">
    <property type="entry name" value="PROKAR_LIPOPROTEIN"/>
    <property type="match status" value="1"/>
</dbReference>
<dbReference type="Proteomes" id="UP000278327">
    <property type="component" value="Unassembled WGS sequence"/>
</dbReference>
<accession>A0A3N0ASS3</accession>
<evidence type="ECO:0000313" key="2">
    <source>
        <dbReference type="Proteomes" id="UP000278327"/>
    </source>
</evidence>
<name>A0A3N0ASS3_9ACTN</name>
<evidence type="ECO:0000313" key="1">
    <source>
        <dbReference type="EMBL" id="RNL37922.1"/>
    </source>
</evidence>
<proteinExistence type="predicted"/>
<keyword evidence="2" id="KW-1185">Reference proteome</keyword>
<organism evidence="1 2">
    <name type="scientific">Adlercreutzia equolifaciens subsp. celatus DSM 18785</name>
    <dbReference type="NCBI Taxonomy" id="1121021"/>
    <lineage>
        <taxon>Bacteria</taxon>
        <taxon>Bacillati</taxon>
        <taxon>Actinomycetota</taxon>
        <taxon>Coriobacteriia</taxon>
        <taxon>Eggerthellales</taxon>
        <taxon>Eggerthellaceae</taxon>
        <taxon>Adlercreutzia</taxon>
    </lineage>
</organism>
<reference evidence="1 2" key="1">
    <citation type="journal article" date="2019" name="Microbiol. Resour. Announc.">
        <title>Draft Genome Sequences of Type Strains of Gordonibacter faecihominis, Paraeggerthella hongkongensis, Parvibacter caecicola,Slackia equolifaciens, Slackia faecicanis, and Slackia isoflavoniconvertens.</title>
        <authorList>
            <person name="Danylec N."/>
            <person name="Stoll D.A."/>
            <person name="Dotsch A."/>
            <person name="Huch M."/>
        </authorList>
    </citation>
    <scope>NUCLEOTIDE SEQUENCE [LARGE SCALE GENOMIC DNA]</scope>
    <source>
        <strain evidence="1 2">DSM 18785</strain>
    </source>
</reference>
<gene>
    <name evidence="1" type="ORF">DMP10_06570</name>
</gene>
<dbReference type="EMBL" id="QICA01000009">
    <property type="protein sequence ID" value="RNL37922.1"/>
    <property type="molecule type" value="Genomic_DNA"/>
</dbReference>
<dbReference type="AlphaFoldDB" id="A0A3N0ASS3"/>
<protein>
    <recommendedName>
        <fullName evidence="3">DUF5052 family protein</fullName>
    </recommendedName>
</protein>
<comment type="caution">
    <text evidence="1">The sequence shown here is derived from an EMBL/GenBank/DDBJ whole genome shotgun (WGS) entry which is preliminary data.</text>
</comment>
<evidence type="ECO:0008006" key="3">
    <source>
        <dbReference type="Google" id="ProtNLM"/>
    </source>
</evidence>